<dbReference type="PATRIC" id="fig|1335048.3.peg.1988"/>
<dbReference type="STRING" id="1335048.AKL17_1907"/>
<proteinExistence type="predicted"/>
<dbReference type="Proteomes" id="UP000076128">
    <property type="component" value="Chromosome"/>
</dbReference>
<evidence type="ECO:0008006" key="4">
    <source>
        <dbReference type="Google" id="ProtNLM"/>
    </source>
</evidence>
<dbReference type="InterPro" id="IPR009922">
    <property type="entry name" value="DUF1457"/>
</dbReference>
<reference evidence="2 3" key="1">
    <citation type="submission" date="2015-09" db="EMBL/GenBank/DDBJ databases">
        <title>Complete genome sequence of Defluviimonas alba cai42t isolated from an oilfield in Xinjiang.</title>
        <authorList>
            <person name="Geng S."/>
            <person name="Pan X."/>
            <person name="Wu X."/>
        </authorList>
    </citation>
    <scope>NUCLEOTIDE SEQUENCE [LARGE SCALE GENOMIC DNA]</scope>
    <source>
        <strain evidence="3">cai42</strain>
    </source>
</reference>
<organism evidence="2 3">
    <name type="scientific">Frigidibacter mobilis</name>
    <dbReference type="NCBI Taxonomy" id="1335048"/>
    <lineage>
        <taxon>Bacteria</taxon>
        <taxon>Pseudomonadati</taxon>
        <taxon>Pseudomonadota</taxon>
        <taxon>Alphaproteobacteria</taxon>
        <taxon>Rhodobacterales</taxon>
        <taxon>Paracoccaceae</taxon>
        <taxon>Frigidibacter</taxon>
    </lineage>
</organism>
<name>A0A159Z2C0_9RHOB</name>
<dbReference type="AlphaFoldDB" id="A0A159Z2C0"/>
<accession>A0A159Z2C0</accession>
<feature type="region of interest" description="Disordered" evidence="1">
    <location>
        <begin position="164"/>
        <end position="208"/>
    </location>
</feature>
<dbReference type="OrthoDB" id="8478628at2"/>
<keyword evidence="3" id="KW-1185">Reference proteome</keyword>
<gene>
    <name evidence="2" type="ORF">AKL17_1907</name>
</gene>
<dbReference type="EMBL" id="CP012661">
    <property type="protein sequence ID" value="AMY69156.1"/>
    <property type="molecule type" value="Genomic_DNA"/>
</dbReference>
<protein>
    <recommendedName>
        <fullName evidence="4">PAS domain-containing protein</fullName>
    </recommendedName>
</protein>
<evidence type="ECO:0000313" key="2">
    <source>
        <dbReference type="EMBL" id="AMY69156.1"/>
    </source>
</evidence>
<dbReference type="Pfam" id="PF07310">
    <property type="entry name" value="PAS_5"/>
    <property type="match status" value="1"/>
</dbReference>
<dbReference type="KEGG" id="daa:AKL17_1907"/>
<evidence type="ECO:0000313" key="3">
    <source>
        <dbReference type="Proteomes" id="UP000076128"/>
    </source>
</evidence>
<sequence length="221" mass="24002">MDKRFQVTSELRGYWEGLRGGRGVPLRAAVDPRGIDRALEYAFILERIAPSIARFRLAGMHLSDLMGMEVRGMPMTAFFTPKVRSRVAALLEGVFQGPEIAELTLAGEGGFGKPELQARMLILPLKSDLGDVTRALGCLVADGQIGRAPRRFDVIGDSVTRIEGASQAAPQPARERMAGFAEPAPAFRPAPLPAPAATPRIEAATPEERRAMLRLVRSDRS</sequence>
<feature type="compositionally biased region" description="Pro residues" evidence="1">
    <location>
        <begin position="186"/>
        <end position="196"/>
    </location>
</feature>
<evidence type="ECO:0000256" key="1">
    <source>
        <dbReference type="SAM" id="MobiDB-lite"/>
    </source>
</evidence>